<dbReference type="AlphaFoldDB" id="K1TGH0"/>
<organism evidence="1">
    <name type="scientific">human gut metagenome</name>
    <dbReference type="NCBI Taxonomy" id="408170"/>
    <lineage>
        <taxon>unclassified sequences</taxon>
        <taxon>metagenomes</taxon>
        <taxon>organismal metagenomes</taxon>
    </lineage>
</organism>
<sequence>MNDEELRDYLKRFCFGREHLICSRDLVRQKNLRESDLRKKVNRLRRKAVPIASSREGYFYASNAAELYSTIRQLKEMRAGLDAAICGLEQAMETFTEPSDGGGRDR</sequence>
<comment type="caution">
    <text evidence="1">The sequence shown here is derived from an EMBL/GenBank/DDBJ whole genome shotgun (WGS) entry which is preliminary data.</text>
</comment>
<dbReference type="EMBL" id="AJWY01009436">
    <property type="protein sequence ID" value="EKC58376.1"/>
    <property type="molecule type" value="Genomic_DNA"/>
</dbReference>
<protein>
    <submittedName>
        <fullName evidence="1">Uncharacterized protein</fullName>
    </submittedName>
</protein>
<reference evidence="1" key="1">
    <citation type="journal article" date="2013" name="Environ. Microbiol.">
        <title>Microbiota from the distal guts of lean and obese adolescents exhibit partial functional redundancy besides clear differences in community structure.</title>
        <authorList>
            <person name="Ferrer M."/>
            <person name="Ruiz A."/>
            <person name="Lanza F."/>
            <person name="Haange S.B."/>
            <person name="Oberbach A."/>
            <person name="Till H."/>
            <person name="Bargiela R."/>
            <person name="Campoy C."/>
            <person name="Segura M.T."/>
            <person name="Richter M."/>
            <person name="von Bergen M."/>
            <person name="Seifert J."/>
            <person name="Suarez A."/>
        </authorList>
    </citation>
    <scope>NUCLEOTIDE SEQUENCE</scope>
</reference>
<gene>
    <name evidence="1" type="ORF">LEA_13894</name>
</gene>
<accession>K1TGH0</accession>
<name>K1TGH0_9ZZZZ</name>
<proteinExistence type="predicted"/>
<evidence type="ECO:0000313" key="1">
    <source>
        <dbReference type="EMBL" id="EKC58376.1"/>
    </source>
</evidence>